<keyword evidence="2" id="KW-1185">Reference proteome</keyword>
<organism evidence="1 2">
    <name type="scientific">Tritrichomonas musculus</name>
    <dbReference type="NCBI Taxonomy" id="1915356"/>
    <lineage>
        <taxon>Eukaryota</taxon>
        <taxon>Metamonada</taxon>
        <taxon>Parabasalia</taxon>
        <taxon>Tritrichomonadida</taxon>
        <taxon>Tritrichomonadidae</taxon>
        <taxon>Tritrichomonas</taxon>
    </lineage>
</organism>
<reference evidence="1 2" key="1">
    <citation type="submission" date="2024-04" db="EMBL/GenBank/DDBJ databases">
        <title>Tritrichomonas musculus Genome.</title>
        <authorList>
            <person name="Alves-Ferreira E."/>
            <person name="Grigg M."/>
            <person name="Lorenzi H."/>
            <person name="Galac M."/>
        </authorList>
    </citation>
    <scope>NUCLEOTIDE SEQUENCE [LARGE SCALE GENOMIC DNA]</scope>
    <source>
        <strain evidence="1 2">EAF2021</strain>
    </source>
</reference>
<dbReference type="PANTHER" id="PTHR36848">
    <property type="entry name" value="DNA-BINDING PROTEIN (PUTATIVE SECRETED PROTEIN)-RELATED"/>
    <property type="match status" value="1"/>
</dbReference>
<protein>
    <submittedName>
        <fullName evidence="1">Uncharacterized protein</fullName>
    </submittedName>
</protein>
<accession>A0ABR2LD36</accession>
<gene>
    <name evidence="1" type="ORF">M9Y10_002887</name>
</gene>
<evidence type="ECO:0000313" key="1">
    <source>
        <dbReference type="EMBL" id="KAK8900560.1"/>
    </source>
</evidence>
<proteinExistence type="predicted"/>
<dbReference type="Gene3D" id="2.60.120.260">
    <property type="entry name" value="Galactose-binding domain-like"/>
    <property type="match status" value="1"/>
</dbReference>
<evidence type="ECO:0000313" key="2">
    <source>
        <dbReference type="Proteomes" id="UP001470230"/>
    </source>
</evidence>
<sequence length="917" mass="105354">MSKNITKLLHNQGDNFIFPFFWLHGETEEVLRKYMKIINESNIGAVCVESRPHPDYCGPKWWEDMDVILDEARKRNMKVWILDDSHFPTGNANGAIKSKPDEFCRQSICCRVYDLEGQTNLHIESNELQHPNPFVKSMVENFVLNEPFREFHDDRLLSLRAVYFDENTNSDGFKNSSKSIDLIPLIKNNTLDWQVPSEKSGKWKVYALHLTRNMGYRRNYINMLNQTSCKVLIDTVYEPHWEHYKDDFGKTISGFFSDEPEFGNGHLYEMDDEFGKDYDYPWSNEVEEEIKKRLNNNISLLSLLWENGANKDLTAQVRYTYMDVITKIVEKDFSYQIGNWCRTHNVKYIGHIIEDNNHHSKTGCSLGHYFRSLAGQDMAGIDDIGGQVLPQEEHSSYNNGVFNRRDGEFYHFLLGKLASSAAAIEPLKKGNSMCEIFGNYGWSEGLRLEKYLADHFLVRGINHFVPHAFTPKEFPDPDCPPHFYANGHNPEYRHFGYLMSYMNRVSQLISDGKHIAPVALLYHGEGQWTGKHMTDDMIGWILSENQIEYDIVPQDVFASPSQFKMSANDGFLIINTQRYSTLIVPSTSYVTKEFASFVPELKKAGVSVIFIDEYPCGFCNFGENDSSLLLSQVQNNSSLIKKDDLLGALKKMPNVIDATFSPSNVYLRFIHYIHNEDGTSIYMIVNEGKEIYNGTVTFSFLQDNEAYSSRYIYDAWNNVVIDCHFEGNSLNVSIEPMKSLIVVFDKVSNAFDSVRKNPAYFQINAINKSSDVVTVNKNWKRSICKSIDYPHFEKNKIINLPDSLEKEEPEFSGFIRYENTFQIPSNLPDSKHVILNITDASEGVEVFINDASLGIQVVPNFIFDISEKIVKGENKIRIEVATTLERETFKLPEKFGRKKTEPTVPSGINGEVKIVQI</sequence>
<dbReference type="InterPro" id="IPR053161">
    <property type="entry name" value="Ulvan_degrading_GH"/>
</dbReference>
<comment type="caution">
    <text evidence="1">The sequence shown here is derived from an EMBL/GenBank/DDBJ whole genome shotgun (WGS) entry which is preliminary data.</text>
</comment>
<dbReference type="Proteomes" id="UP001470230">
    <property type="component" value="Unassembled WGS sequence"/>
</dbReference>
<dbReference type="PANTHER" id="PTHR36848:SF2">
    <property type="entry name" value="SECRETED PROTEIN"/>
    <property type="match status" value="1"/>
</dbReference>
<name>A0ABR2LD36_9EUKA</name>
<dbReference type="SUPFAM" id="SSF49785">
    <property type="entry name" value="Galactose-binding domain-like"/>
    <property type="match status" value="1"/>
</dbReference>
<dbReference type="InterPro" id="IPR008979">
    <property type="entry name" value="Galactose-bd-like_sf"/>
</dbReference>
<dbReference type="EMBL" id="JAPFFF010000001">
    <property type="protein sequence ID" value="KAK8900560.1"/>
    <property type="molecule type" value="Genomic_DNA"/>
</dbReference>